<feature type="region of interest" description="Disordered" evidence="1">
    <location>
        <begin position="123"/>
        <end position="230"/>
    </location>
</feature>
<name>A0A8H4X6H9_9HYPO</name>
<dbReference type="AlphaFoldDB" id="A0A8H4X6H9"/>
<feature type="compositionally biased region" description="Basic and acidic residues" evidence="1">
    <location>
        <begin position="287"/>
        <end position="297"/>
    </location>
</feature>
<evidence type="ECO:0000256" key="1">
    <source>
        <dbReference type="SAM" id="MobiDB-lite"/>
    </source>
</evidence>
<feature type="compositionally biased region" description="Basic and acidic residues" evidence="1">
    <location>
        <begin position="199"/>
        <end position="212"/>
    </location>
</feature>
<feature type="compositionally biased region" description="Basic and acidic residues" evidence="1">
    <location>
        <begin position="351"/>
        <end position="364"/>
    </location>
</feature>
<reference evidence="2" key="2">
    <citation type="submission" date="2020-05" db="EMBL/GenBank/DDBJ databases">
        <authorList>
            <person name="Kim H.-S."/>
            <person name="Proctor R.H."/>
            <person name="Brown D.W."/>
        </authorList>
    </citation>
    <scope>NUCLEOTIDE SEQUENCE</scope>
    <source>
        <strain evidence="2">NRRL 20472</strain>
    </source>
</reference>
<accession>A0A8H4X6H9</accession>
<reference evidence="2" key="1">
    <citation type="journal article" date="2020" name="BMC Genomics">
        <title>Correction to: Identification and distribution of gene clusters required for synthesis of sphingolipid metabolism inhibitors in diverse species of the filamentous fungus Fusarium.</title>
        <authorList>
            <person name="Kim H.S."/>
            <person name="Lohmar J.M."/>
            <person name="Busman M."/>
            <person name="Brown D.W."/>
            <person name="Naumann T.A."/>
            <person name="Divon H.H."/>
            <person name="Lysoe E."/>
            <person name="Uhlig S."/>
            <person name="Proctor R.H."/>
        </authorList>
    </citation>
    <scope>NUCLEOTIDE SEQUENCE</scope>
    <source>
        <strain evidence="2">NRRL 20472</strain>
    </source>
</reference>
<protein>
    <submittedName>
        <fullName evidence="2">Uncharacterized protein</fullName>
    </submittedName>
</protein>
<keyword evidence="3" id="KW-1185">Reference proteome</keyword>
<evidence type="ECO:0000313" key="2">
    <source>
        <dbReference type="EMBL" id="KAF4962899.1"/>
    </source>
</evidence>
<dbReference type="OrthoDB" id="1045822at2759"/>
<gene>
    <name evidence="2" type="ORF">FSARC_9055</name>
</gene>
<dbReference type="Proteomes" id="UP000622797">
    <property type="component" value="Unassembled WGS sequence"/>
</dbReference>
<organism evidence="2 3">
    <name type="scientific">Fusarium sarcochroum</name>
    <dbReference type="NCBI Taxonomy" id="1208366"/>
    <lineage>
        <taxon>Eukaryota</taxon>
        <taxon>Fungi</taxon>
        <taxon>Dikarya</taxon>
        <taxon>Ascomycota</taxon>
        <taxon>Pezizomycotina</taxon>
        <taxon>Sordariomycetes</taxon>
        <taxon>Hypocreomycetidae</taxon>
        <taxon>Hypocreales</taxon>
        <taxon>Nectriaceae</taxon>
        <taxon>Fusarium</taxon>
        <taxon>Fusarium lateritium species complex</taxon>
    </lineage>
</organism>
<feature type="region of interest" description="Disordered" evidence="1">
    <location>
        <begin position="285"/>
        <end position="364"/>
    </location>
</feature>
<comment type="caution">
    <text evidence="2">The sequence shown here is derived from an EMBL/GenBank/DDBJ whole genome shotgun (WGS) entry which is preliminary data.</text>
</comment>
<evidence type="ECO:0000313" key="3">
    <source>
        <dbReference type="Proteomes" id="UP000622797"/>
    </source>
</evidence>
<proteinExistence type="predicted"/>
<sequence length="364" mass="40420">MGSRSSRSCDEKVEECCDEKHDWLYNDQDSASDCESNLCPCVVYGRCKLRLKEAADFGLKDGKKIRNGSFETQQKYYSKLGVYPTFTKSCCTFAACCFPFYGGFISTLRGQVRRFYNIDGSSGGYTPEPPMSSSSSSSSSGANNRTTTPDTEHDEPLPCIPEDSSEASATTHSDPSSRRSSKTRERSIAQDPVAPTDETLVHNHDLAKDPKAAYKTNKNHNLGDDTSTPTYPPSIHQLRADIKARASPPAVHKHNLSHDASVAYPAESKNHDIGFDEVKTFVPQRAKGSEHDLHQDKTTPGSYPDTSTHNLHDDMVSRPTASPRPHMLEADEEVLSRATIRGPHRLNQEQAHQDRQRHDFMLGQ</sequence>
<dbReference type="EMBL" id="JABEXW010000513">
    <property type="protein sequence ID" value="KAF4962899.1"/>
    <property type="molecule type" value="Genomic_DNA"/>
</dbReference>
<feature type="compositionally biased region" description="Polar residues" evidence="1">
    <location>
        <begin position="298"/>
        <end position="309"/>
    </location>
</feature>